<protein>
    <submittedName>
        <fullName evidence="4">Glycosyltransferase family 4 protein</fullName>
    </submittedName>
</protein>
<comment type="caution">
    <text evidence="4">The sequence shown here is derived from an EMBL/GenBank/DDBJ whole genome shotgun (WGS) entry which is preliminary data.</text>
</comment>
<name>A0A934UQC6_9BURK</name>
<dbReference type="PANTHER" id="PTHR45947">
    <property type="entry name" value="SULFOQUINOVOSYL TRANSFERASE SQD2"/>
    <property type="match status" value="1"/>
</dbReference>
<dbReference type="CDD" id="cd03801">
    <property type="entry name" value="GT4_PimA-like"/>
    <property type="match status" value="1"/>
</dbReference>
<dbReference type="AlphaFoldDB" id="A0A934UQC6"/>
<feature type="transmembrane region" description="Helical" evidence="1">
    <location>
        <begin position="43"/>
        <end position="65"/>
    </location>
</feature>
<dbReference type="InterPro" id="IPR001296">
    <property type="entry name" value="Glyco_trans_1"/>
</dbReference>
<proteinExistence type="predicted"/>
<dbReference type="Proteomes" id="UP000617041">
    <property type="component" value="Unassembled WGS sequence"/>
</dbReference>
<feature type="domain" description="Glycosyltransferase subfamily 4-like N-terminal" evidence="3">
    <location>
        <begin position="14"/>
        <end position="201"/>
    </location>
</feature>
<dbReference type="InterPro" id="IPR028098">
    <property type="entry name" value="Glyco_trans_4-like_N"/>
</dbReference>
<dbReference type="PANTHER" id="PTHR45947:SF13">
    <property type="entry name" value="TRANSFERASE"/>
    <property type="match status" value="1"/>
</dbReference>
<dbReference type="GO" id="GO:0016757">
    <property type="term" value="F:glycosyltransferase activity"/>
    <property type="evidence" value="ECO:0007669"/>
    <property type="project" value="InterPro"/>
</dbReference>
<keyword evidence="1" id="KW-0812">Transmembrane</keyword>
<dbReference type="SUPFAM" id="SSF53756">
    <property type="entry name" value="UDP-Glycosyltransferase/glycogen phosphorylase"/>
    <property type="match status" value="1"/>
</dbReference>
<evidence type="ECO:0000256" key="1">
    <source>
        <dbReference type="SAM" id="Phobius"/>
    </source>
</evidence>
<evidence type="ECO:0000313" key="4">
    <source>
        <dbReference type="EMBL" id="MBK0391975.1"/>
    </source>
</evidence>
<gene>
    <name evidence="4" type="ORF">I8E28_05180</name>
</gene>
<dbReference type="RefSeq" id="WP_200786942.1">
    <property type="nucleotide sequence ID" value="NZ_JAEDAO010000001.1"/>
</dbReference>
<evidence type="ECO:0000259" key="2">
    <source>
        <dbReference type="Pfam" id="PF00534"/>
    </source>
</evidence>
<dbReference type="EMBL" id="JAEDAO010000001">
    <property type="protein sequence ID" value="MBK0391975.1"/>
    <property type="molecule type" value="Genomic_DNA"/>
</dbReference>
<keyword evidence="1" id="KW-0472">Membrane</keyword>
<organism evidence="4 5">
    <name type="scientific">Ramlibacter algicola</name>
    <dbReference type="NCBI Taxonomy" id="2795217"/>
    <lineage>
        <taxon>Bacteria</taxon>
        <taxon>Pseudomonadati</taxon>
        <taxon>Pseudomonadota</taxon>
        <taxon>Betaproteobacteria</taxon>
        <taxon>Burkholderiales</taxon>
        <taxon>Comamonadaceae</taxon>
        <taxon>Ramlibacter</taxon>
    </lineage>
</organism>
<reference evidence="4" key="1">
    <citation type="submission" date="2020-12" db="EMBL/GenBank/DDBJ databases">
        <title>Ramlibacter sp. nov., isolated from a freshwater alga, Cryptomonas.</title>
        <authorList>
            <person name="Kim H.M."/>
            <person name="Jeon C.O."/>
        </authorList>
    </citation>
    <scope>NUCLEOTIDE SEQUENCE</scope>
    <source>
        <strain evidence="4">CrO1</strain>
    </source>
</reference>
<dbReference type="InterPro" id="IPR050194">
    <property type="entry name" value="Glycosyltransferase_grp1"/>
</dbReference>
<keyword evidence="5" id="KW-1185">Reference proteome</keyword>
<feature type="domain" description="Glycosyl transferase family 1" evidence="2">
    <location>
        <begin position="204"/>
        <end position="357"/>
    </location>
</feature>
<keyword evidence="1" id="KW-1133">Transmembrane helix</keyword>
<accession>A0A934UQC6</accession>
<evidence type="ECO:0000259" key="3">
    <source>
        <dbReference type="Pfam" id="PF13439"/>
    </source>
</evidence>
<dbReference type="Gene3D" id="3.40.50.2000">
    <property type="entry name" value="Glycogen Phosphorylase B"/>
    <property type="match status" value="2"/>
</dbReference>
<dbReference type="Pfam" id="PF13439">
    <property type="entry name" value="Glyco_transf_4"/>
    <property type="match status" value="1"/>
</dbReference>
<dbReference type="Pfam" id="PF00534">
    <property type="entry name" value="Glycos_transf_1"/>
    <property type="match status" value="1"/>
</dbReference>
<sequence length="390" mass="43379">MRILIVHNKYQQRGGEDVVVESEAALLREAGHELELFSTDNNVLMGAFAKLVSAVGVVFSIPVYIRIRRILRTFKPDVVHVHNFFPQISPSVFYACSANKVPVVFTLHNFRIICPTALLMHDGRIEEKSVIDGPWWAVAKRVYRGSFSASLLLALMIYVHRRIGTWKKKVSVFIALTEFSALKFQAWGLPADKLTCKPNFVLRRSKSQISQQRRGFLFAGRLSEEKGIDVMLKAAKEFRGEEIRVAGDGPLVADVSSSGLTHLGRIGSEELAEEMLRARALVLPSLWFEGLPMVLVEAYSLGLPIIASNLGSLATLVEHGVTGLLFVAGDAEDLASKLRWATENPVAMERMGENARAKYEREFSPERNLILLERIYVRAISATATAGSEI</sequence>
<evidence type="ECO:0000313" key="5">
    <source>
        <dbReference type="Proteomes" id="UP000617041"/>
    </source>
</evidence>